<gene>
    <name evidence="1" type="ORF">DI565_15840</name>
</gene>
<organism evidence="1 2">
    <name type="scientific">Ancylobacter novellus</name>
    <name type="common">Thiobacillus novellus</name>
    <dbReference type="NCBI Taxonomy" id="921"/>
    <lineage>
        <taxon>Bacteria</taxon>
        <taxon>Pseudomonadati</taxon>
        <taxon>Pseudomonadota</taxon>
        <taxon>Alphaproteobacteria</taxon>
        <taxon>Hyphomicrobiales</taxon>
        <taxon>Xanthobacteraceae</taxon>
        <taxon>Ancylobacter</taxon>
    </lineage>
</organism>
<evidence type="ECO:0000313" key="2">
    <source>
        <dbReference type="Proteomes" id="UP000249577"/>
    </source>
</evidence>
<accession>A0A2W5M0E1</accession>
<proteinExistence type="predicted"/>
<reference evidence="1 2" key="1">
    <citation type="submission" date="2017-08" db="EMBL/GenBank/DDBJ databases">
        <title>Infants hospitalized years apart are colonized by the same room-sourced microbial strains.</title>
        <authorList>
            <person name="Brooks B."/>
            <person name="Olm M.R."/>
            <person name="Firek B.A."/>
            <person name="Baker R."/>
            <person name="Thomas B.C."/>
            <person name="Morowitz M.J."/>
            <person name="Banfield J.F."/>
        </authorList>
    </citation>
    <scope>NUCLEOTIDE SEQUENCE [LARGE SCALE GENOMIC DNA]</scope>
    <source>
        <strain evidence="1">S2_005_003_R2_43</strain>
    </source>
</reference>
<comment type="caution">
    <text evidence="1">The sequence shown here is derived from an EMBL/GenBank/DDBJ whole genome shotgun (WGS) entry which is preliminary data.</text>
</comment>
<dbReference type="Pfam" id="PF19662">
    <property type="entry name" value="DUF6165"/>
    <property type="match status" value="1"/>
</dbReference>
<sequence>MKILAPISVGELFDKITILRIKQARINDPAKLANVRAELAELTAIVEAGGLGSAELDRDVAALQAVNAELWDVEDAKRDHERRQVFDDAFVRLARDVYLKNDRRAEIKRRINLTTGSLVVEEKAYRDYGGGAEPG</sequence>
<dbReference type="EMBL" id="QFPN01000008">
    <property type="protein sequence ID" value="PZQ13127.1"/>
    <property type="molecule type" value="Genomic_DNA"/>
</dbReference>
<dbReference type="Proteomes" id="UP000249577">
    <property type="component" value="Unassembled WGS sequence"/>
</dbReference>
<name>A0A2W5M0E1_ANCNO</name>
<evidence type="ECO:0000313" key="1">
    <source>
        <dbReference type="EMBL" id="PZQ13127.1"/>
    </source>
</evidence>
<dbReference type="AlphaFoldDB" id="A0A2W5M0E1"/>
<dbReference type="InterPro" id="IPR046163">
    <property type="entry name" value="DUF6165"/>
</dbReference>
<protein>
    <submittedName>
        <fullName evidence="1">Uncharacterized protein</fullName>
    </submittedName>
</protein>